<dbReference type="EMBL" id="JAKOGI010000097">
    <property type="protein sequence ID" value="KAJ8444465.1"/>
    <property type="molecule type" value="Genomic_DNA"/>
</dbReference>
<keyword evidence="2" id="KW-1185">Reference proteome</keyword>
<gene>
    <name evidence="1" type="ORF">Cgig2_024029</name>
</gene>
<evidence type="ECO:0000313" key="1">
    <source>
        <dbReference type="EMBL" id="KAJ8444465.1"/>
    </source>
</evidence>
<proteinExistence type="predicted"/>
<comment type="caution">
    <text evidence="1">The sequence shown here is derived from an EMBL/GenBank/DDBJ whole genome shotgun (WGS) entry which is preliminary data.</text>
</comment>
<reference evidence="1" key="1">
    <citation type="submission" date="2022-04" db="EMBL/GenBank/DDBJ databases">
        <title>Carnegiea gigantea Genome sequencing and assembly v2.</title>
        <authorList>
            <person name="Copetti D."/>
            <person name="Sanderson M.J."/>
            <person name="Burquez A."/>
            <person name="Wojciechowski M.F."/>
        </authorList>
    </citation>
    <scope>NUCLEOTIDE SEQUENCE</scope>
    <source>
        <strain evidence="1">SGP5-SGP5p</strain>
        <tissue evidence="1">Aerial part</tissue>
    </source>
</reference>
<name>A0A9Q1QLI6_9CARY</name>
<dbReference type="AlphaFoldDB" id="A0A9Q1QLI6"/>
<accession>A0A9Q1QLI6</accession>
<dbReference type="Proteomes" id="UP001153076">
    <property type="component" value="Unassembled WGS sequence"/>
</dbReference>
<evidence type="ECO:0000313" key="2">
    <source>
        <dbReference type="Proteomes" id="UP001153076"/>
    </source>
</evidence>
<organism evidence="1 2">
    <name type="scientific">Carnegiea gigantea</name>
    <dbReference type="NCBI Taxonomy" id="171969"/>
    <lineage>
        <taxon>Eukaryota</taxon>
        <taxon>Viridiplantae</taxon>
        <taxon>Streptophyta</taxon>
        <taxon>Embryophyta</taxon>
        <taxon>Tracheophyta</taxon>
        <taxon>Spermatophyta</taxon>
        <taxon>Magnoliopsida</taxon>
        <taxon>eudicotyledons</taxon>
        <taxon>Gunneridae</taxon>
        <taxon>Pentapetalae</taxon>
        <taxon>Caryophyllales</taxon>
        <taxon>Cactineae</taxon>
        <taxon>Cactaceae</taxon>
        <taxon>Cactoideae</taxon>
        <taxon>Echinocereeae</taxon>
        <taxon>Carnegiea</taxon>
    </lineage>
</organism>
<sequence>MNATASFGKYLGVPVLFVNSIAREFNFLIEKVQRKRQDGRPRRCGATYYQYIKCQQALSKKSHLWSWLSFGQIPKVSIQSTRLKKSNANKCLDMVRIHSKPQLLLEQLYRGKYGTHSPIDTTYYDCKEKNVSRGRKCLVIIALKFKEALRWQICNEHTARVLENRWCCEQDIQLRPQIDQPIAALFNTSHTAWDLKNPKTSLPPQSSLEYNFTSN</sequence>
<protein>
    <submittedName>
        <fullName evidence="1">Uncharacterized protein</fullName>
    </submittedName>
</protein>